<protein>
    <submittedName>
        <fullName evidence="2">Uncharacterized protein</fullName>
    </submittedName>
</protein>
<dbReference type="AlphaFoldDB" id="A0A9Q3Q175"/>
<feature type="region of interest" description="Disordered" evidence="1">
    <location>
        <begin position="22"/>
        <end position="45"/>
    </location>
</feature>
<reference evidence="2" key="1">
    <citation type="submission" date="2021-03" db="EMBL/GenBank/DDBJ databases">
        <title>Draft genome sequence of rust myrtle Austropuccinia psidii MF-1, a brazilian biotype.</title>
        <authorList>
            <person name="Quecine M.C."/>
            <person name="Pachon D.M.R."/>
            <person name="Bonatelli M.L."/>
            <person name="Correr F.H."/>
            <person name="Franceschini L.M."/>
            <person name="Leite T.F."/>
            <person name="Margarido G.R.A."/>
            <person name="Almeida C.A."/>
            <person name="Ferrarezi J.A."/>
            <person name="Labate C.A."/>
        </authorList>
    </citation>
    <scope>NUCLEOTIDE SEQUENCE</scope>
    <source>
        <strain evidence="2">MF-1</strain>
    </source>
</reference>
<accession>A0A9Q3Q175</accession>
<evidence type="ECO:0000313" key="3">
    <source>
        <dbReference type="Proteomes" id="UP000765509"/>
    </source>
</evidence>
<name>A0A9Q3Q175_9BASI</name>
<keyword evidence="3" id="KW-1185">Reference proteome</keyword>
<gene>
    <name evidence="2" type="ORF">O181_121151</name>
</gene>
<sequence>MDESTYQNSINSLSQIDIQQKLNQQKALPHREKSSGEAYNSFDIEQENNSRFKKLKYIRDNSINEFIKNTIHSPNSLEKHLSESECENEAGLFSQMEIQEEA</sequence>
<evidence type="ECO:0000256" key="1">
    <source>
        <dbReference type="SAM" id="MobiDB-lite"/>
    </source>
</evidence>
<dbReference type="EMBL" id="AVOT02110005">
    <property type="protein sequence ID" value="MBW0581436.1"/>
    <property type="molecule type" value="Genomic_DNA"/>
</dbReference>
<comment type="caution">
    <text evidence="2">The sequence shown here is derived from an EMBL/GenBank/DDBJ whole genome shotgun (WGS) entry which is preliminary data.</text>
</comment>
<evidence type="ECO:0000313" key="2">
    <source>
        <dbReference type="EMBL" id="MBW0581436.1"/>
    </source>
</evidence>
<proteinExistence type="predicted"/>
<dbReference type="Proteomes" id="UP000765509">
    <property type="component" value="Unassembled WGS sequence"/>
</dbReference>
<organism evidence="2 3">
    <name type="scientific">Austropuccinia psidii MF-1</name>
    <dbReference type="NCBI Taxonomy" id="1389203"/>
    <lineage>
        <taxon>Eukaryota</taxon>
        <taxon>Fungi</taxon>
        <taxon>Dikarya</taxon>
        <taxon>Basidiomycota</taxon>
        <taxon>Pucciniomycotina</taxon>
        <taxon>Pucciniomycetes</taxon>
        <taxon>Pucciniales</taxon>
        <taxon>Sphaerophragmiaceae</taxon>
        <taxon>Austropuccinia</taxon>
    </lineage>
</organism>